<comment type="caution">
    <text evidence="1">The sequence shown here is derived from an EMBL/GenBank/DDBJ whole genome shotgun (WGS) entry which is preliminary data.</text>
</comment>
<dbReference type="Proteomes" id="UP001163821">
    <property type="component" value="Unassembled WGS sequence"/>
</dbReference>
<name>A0AA41YAP1_9BACT</name>
<organism evidence="1 2">
    <name type="scientific">Gaoshiqia sediminis</name>
    <dbReference type="NCBI Taxonomy" id="2986998"/>
    <lineage>
        <taxon>Bacteria</taxon>
        <taxon>Pseudomonadati</taxon>
        <taxon>Bacteroidota</taxon>
        <taxon>Bacteroidia</taxon>
        <taxon>Marinilabiliales</taxon>
        <taxon>Prolixibacteraceae</taxon>
        <taxon>Gaoshiqia</taxon>
    </lineage>
</organism>
<protein>
    <submittedName>
        <fullName evidence="1">Uncharacterized protein</fullName>
    </submittedName>
</protein>
<dbReference type="RefSeq" id="WP_282593402.1">
    <property type="nucleotide sequence ID" value="NZ_JAPAAF010000053.1"/>
</dbReference>
<dbReference type="AlphaFoldDB" id="A0AA41YAP1"/>
<dbReference type="EMBL" id="JAPAAF010000053">
    <property type="protein sequence ID" value="MCW0484811.1"/>
    <property type="molecule type" value="Genomic_DNA"/>
</dbReference>
<sequence length="428" mass="48581">MSGKFFLWLVLFWGISPAIARQGNGDPDVLQLPLSFSEVNPVNVPGIFSLDLPFFFPGNSGTHSYLNLGYSMGNIWHPQAGFVYPHNLTPYQKMQVSEVHYALRPEFFELMELDTREKIFQSDGVLQHFRVAWQRSWENRGSLIINANLHMLNGGRSPLNFLASDSFIEAFHSNFAIEDNYGRRLYPFNRATVEFVDELGNSYRKEKGDVFTGVLDAHYYRGLYRVAQPGFHLDAQLGLHLSVPLNHFHPYVMPGISVGGRTDYLLGANSSFTIAADGGITNQTGWKVGEGVRAIDRKFRRHLKLYLGVNFLSKNKNATIVGVLNNFQGSFMEGVQSAGGERGYQDLGVRFLQEGDVWEGEPVTQEFWLARLTPESMYYHSVKTYFIFGFHKQGREFTVYAGEDLFFINNAPDIQFGFQYRIPLGGNK</sequence>
<evidence type="ECO:0000313" key="2">
    <source>
        <dbReference type="Proteomes" id="UP001163821"/>
    </source>
</evidence>
<reference evidence="1" key="1">
    <citation type="submission" date="2022-10" db="EMBL/GenBank/DDBJ databases">
        <title>Gaoshiqiia sediminis gen. nov., sp. nov., isolated from coastal sediment.</title>
        <authorList>
            <person name="Yu W.X."/>
            <person name="Mu D.S."/>
            <person name="Du J.Z."/>
            <person name="Liang Y.Q."/>
        </authorList>
    </citation>
    <scope>NUCLEOTIDE SEQUENCE</scope>
    <source>
        <strain evidence="1">A06</strain>
    </source>
</reference>
<keyword evidence="2" id="KW-1185">Reference proteome</keyword>
<evidence type="ECO:0000313" key="1">
    <source>
        <dbReference type="EMBL" id="MCW0484811.1"/>
    </source>
</evidence>
<gene>
    <name evidence="1" type="ORF">N2K84_18915</name>
</gene>
<accession>A0AA41YAP1</accession>
<proteinExistence type="predicted"/>